<evidence type="ECO:0000256" key="1">
    <source>
        <dbReference type="SAM" id="MobiDB-lite"/>
    </source>
</evidence>
<keyword evidence="3" id="KW-1185">Reference proteome</keyword>
<sequence length="180" mass="20483">MQAGGTSEEAETNENMVFWSDDRDEDVETNERNIYKDMQTECTSGEGETNEKTVLRSDDPDEDTETNERNIIALNEQTKETRQEIDLGLQSILDNYQEIEYCNEMNKNADTNENDVDEQAGDGMHSKICIGIACGLSYLYELDTKATKMLLNKDFDVNISYIGLAKLDEEKNTHISTRIV</sequence>
<name>A0AAD8KXT5_TARER</name>
<feature type="region of interest" description="Disordered" evidence="1">
    <location>
        <begin position="1"/>
        <end position="67"/>
    </location>
</feature>
<comment type="caution">
    <text evidence="2">The sequence shown here is derived from an EMBL/GenBank/DDBJ whole genome shotgun (WGS) entry which is preliminary data.</text>
</comment>
<feature type="compositionally biased region" description="Basic and acidic residues" evidence="1">
    <location>
        <begin position="29"/>
        <end position="39"/>
    </location>
</feature>
<evidence type="ECO:0000313" key="2">
    <source>
        <dbReference type="EMBL" id="KAK1428292.1"/>
    </source>
</evidence>
<dbReference type="Proteomes" id="UP001229421">
    <property type="component" value="Unassembled WGS sequence"/>
</dbReference>
<dbReference type="AlphaFoldDB" id="A0AAD8KXT5"/>
<feature type="compositionally biased region" description="Basic and acidic residues" evidence="1">
    <location>
        <begin position="49"/>
        <end position="58"/>
    </location>
</feature>
<protein>
    <submittedName>
        <fullName evidence="2">Uncharacterized protein</fullName>
    </submittedName>
</protein>
<dbReference type="EMBL" id="JAUHHV010000004">
    <property type="protein sequence ID" value="KAK1428292.1"/>
    <property type="molecule type" value="Genomic_DNA"/>
</dbReference>
<organism evidence="2 3">
    <name type="scientific">Tagetes erecta</name>
    <name type="common">African marigold</name>
    <dbReference type="NCBI Taxonomy" id="13708"/>
    <lineage>
        <taxon>Eukaryota</taxon>
        <taxon>Viridiplantae</taxon>
        <taxon>Streptophyta</taxon>
        <taxon>Embryophyta</taxon>
        <taxon>Tracheophyta</taxon>
        <taxon>Spermatophyta</taxon>
        <taxon>Magnoliopsida</taxon>
        <taxon>eudicotyledons</taxon>
        <taxon>Gunneridae</taxon>
        <taxon>Pentapetalae</taxon>
        <taxon>asterids</taxon>
        <taxon>campanulids</taxon>
        <taxon>Asterales</taxon>
        <taxon>Asteraceae</taxon>
        <taxon>Asteroideae</taxon>
        <taxon>Heliantheae alliance</taxon>
        <taxon>Tageteae</taxon>
        <taxon>Tagetes</taxon>
    </lineage>
</organism>
<gene>
    <name evidence="2" type="ORF">QVD17_17123</name>
</gene>
<proteinExistence type="predicted"/>
<reference evidence="2" key="1">
    <citation type="journal article" date="2023" name="bioRxiv">
        <title>Improved chromosome-level genome assembly for marigold (Tagetes erecta).</title>
        <authorList>
            <person name="Jiang F."/>
            <person name="Yuan L."/>
            <person name="Wang S."/>
            <person name="Wang H."/>
            <person name="Xu D."/>
            <person name="Wang A."/>
            <person name="Fan W."/>
        </authorList>
    </citation>
    <scope>NUCLEOTIDE SEQUENCE</scope>
    <source>
        <strain evidence="2">WSJ</strain>
        <tissue evidence="2">Leaf</tissue>
    </source>
</reference>
<accession>A0AAD8KXT5</accession>
<evidence type="ECO:0000313" key="3">
    <source>
        <dbReference type="Proteomes" id="UP001229421"/>
    </source>
</evidence>